<sequence length="252" mass="26773">MGTRAARPYTTQDDEPPTDALERRRWQNRVSQRNHRQKLKERIVQLEERLTAQERRPMTNFQCKTPKIMDGPAQVHGFDMGSTATEPPIDPGIMTSNICPVCNGSGLLGSLSTETQSSTLLSQMISTSQGSESMSFSPISEEAAGSCFESIDGSFFPSPASPQLGSVPGGAGSVGALYLMDASTTSASAPAIPTTNVASASTSRPAIFLISNGGNNNGSRHTTPHAPSVAYIGGHPDNSAENSQHAMYLIRM</sequence>
<protein>
    <recommendedName>
        <fullName evidence="2">BZIP domain-containing protein</fullName>
    </recommendedName>
</protein>
<dbReference type="InterPro" id="IPR046347">
    <property type="entry name" value="bZIP_sf"/>
</dbReference>
<evidence type="ECO:0000256" key="1">
    <source>
        <dbReference type="SAM" id="MobiDB-lite"/>
    </source>
</evidence>
<dbReference type="Proteomes" id="UP000800200">
    <property type="component" value="Unassembled WGS sequence"/>
</dbReference>
<dbReference type="SUPFAM" id="SSF57959">
    <property type="entry name" value="Leucine zipper domain"/>
    <property type="match status" value="1"/>
</dbReference>
<organism evidence="3 4">
    <name type="scientific">Zopfia rhizophila CBS 207.26</name>
    <dbReference type="NCBI Taxonomy" id="1314779"/>
    <lineage>
        <taxon>Eukaryota</taxon>
        <taxon>Fungi</taxon>
        <taxon>Dikarya</taxon>
        <taxon>Ascomycota</taxon>
        <taxon>Pezizomycotina</taxon>
        <taxon>Dothideomycetes</taxon>
        <taxon>Dothideomycetes incertae sedis</taxon>
        <taxon>Zopfiaceae</taxon>
        <taxon>Zopfia</taxon>
    </lineage>
</organism>
<evidence type="ECO:0000259" key="2">
    <source>
        <dbReference type="PROSITE" id="PS00036"/>
    </source>
</evidence>
<dbReference type="EMBL" id="ML994610">
    <property type="protein sequence ID" value="KAF2195906.1"/>
    <property type="molecule type" value="Genomic_DNA"/>
</dbReference>
<dbReference type="OrthoDB" id="4496773at2759"/>
<name>A0A6A6F1A1_9PEZI</name>
<gene>
    <name evidence="3" type="ORF">K469DRAFT_744332</name>
</gene>
<evidence type="ECO:0000313" key="3">
    <source>
        <dbReference type="EMBL" id="KAF2195906.1"/>
    </source>
</evidence>
<proteinExistence type="predicted"/>
<evidence type="ECO:0000313" key="4">
    <source>
        <dbReference type="Proteomes" id="UP000800200"/>
    </source>
</evidence>
<dbReference type="PROSITE" id="PS00036">
    <property type="entry name" value="BZIP_BASIC"/>
    <property type="match status" value="1"/>
</dbReference>
<dbReference type="AlphaFoldDB" id="A0A6A6F1A1"/>
<keyword evidence="4" id="KW-1185">Reference proteome</keyword>
<dbReference type="GO" id="GO:0003700">
    <property type="term" value="F:DNA-binding transcription factor activity"/>
    <property type="evidence" value="ECO:0007669"/>
    <property type="project" value="InterPro"/>
</dbReference>
<feature type="domain" description="BZIP" evidence="2">
    <location>
        <begin position="23"/>
        <end position="38"/>
    </location>
</feature>
<dbReference type="InterPro" id="IPR004827">
    <property type="entry name" value="bZIP"/>
</dbReference>
<dbReference type="Gene3D" id="1.20.5.170">
    <property type="match status" value="1"/>
</dbReference>
<feature type="region of interest" description="Disordered" evidence="1">
    <location>
        <begin position="1"/>
        <end position="34"/>
    </location>
</feature>
<dbReference type="CDD" id="cd14688">
    <property type="entry name" value="bZIP_YAP"/>
    <property type="match status" value="1"/>
</dbReference>
<reference evidence="3" key="1">
    <citation type="journal article" date="2020" name="Stud. Mycol.">
        <title>101 Dothideomycetes genomes: a test case for predicting lifestyles and emergence of pathogens.</title>
        <authorList>
            <person name="Haridas S."/>
            <person name="Albert R."/>
            <person name="Binder M."/>
            <person name="Bloem J."/>
            <person name="Labutti K."/>
            <person name="Salamov A."/>
            <person name="Andreopoulos B."/>
            <person name="Baker S."/>
            <person name="Barry K."/>
            <person name="Bills G."/>
            <person name="Bluhm B."/>
            <person name="Cannon C."/>
            <person name="Castanera R."/>
            <person name="Culley D."/>
            <person name="Daum C."/>
            <person name="Ezra D."/>
            <person name="Gonzalez J."/>
            <person name="Henrissat B."/>
            <person name="Kuo A."/>
            <person name="Liang C."/>
            <person name="Lipzen A."/>
            <person name="Lutzoni F."/>
            <person name="Magnuson J."/>
            <person name="Mondo S."/>
            <person name="Nolan M."/>
            <person name="Ohm R."/>
            <person name="Pangilinan J."/>
            <person name="Park H.-J."/>
            <person name="Ramirez L."/>
            <person name="Alfaro M."/>
            <person name="Sun H."/>
            <person name="Tritt A."/>
            <person name="Yoshinaga Y."/>
            <person name="Zwiers L.-H."/>
            <person name="Turgeon B."/>
            <person name="Goodwin S."/>
            <person name="Spatafora J."/>
            <person name="Crous P."/>
            <person name="Grigoriev I."/>
        </authorList>
    </citation>
    <scope>NUCLEOTIDE SEQUENCE</scope>
    <source>
        <strain evidence="3">CBS 207.26</strain>
    </source>
</reference>
<accession>A0A6A6F1A1</accession>